<name>A0ABT8YFJ1_9HYPH</name>
<organism evidence="1 2">
    <name type="scientific">Rhizobium alvei</name>
    <dbReference type="NCBI Taxonomy" id="1132659"/>
    <lineage>
        <taxon>Bacteria</taxon>
        <taxon>Pseudomonadati</taxon>
        <taxon>Pseudomonadota</taxon>
        <taxon>Alphaproteobacteria</taxon>
        <taxon>Hyphomicrobiales</taxon>
        <taxon>Rhizobiaceae</taxon>
        <taxon>Rhizobium/Agrobacterium group</taxon>
        <taxon>Rhizobium</taxon>
    </lineage>
</organism>
<accession>A0ABT8YFJ1</accession>
<dbReference type="EMBL" id="JAUOZU010000001">
    <property type="protein sequence ID" value="MDO6962465.1"/>
    <property type="molecule type" value="Genomic_DNA"/>
</dbReference>
<dbReference type="RefSeq" id="WP_304374294.1">
    <property type="nucleotide sequence ID" value="NZ_JAUOZU010000001.1"/>
</dbReference>
<dbReference type="Proteomes" id="UP001174932">
    <property type="component" value="Unassembled WGS sequence"/>
</dbReference>
<reference evidence="1" key="2">
    <citation type="submission" date="2023-07" db="EMBL/GenBank/DDBJ databases">
        <authorList>
            <person name="Shen H."/>
        </authorList>
    </citation>
    <scope>NUCLEOTIDE SEQUENCE</scope>
    <source>
        <strain evidence="1">TNR-22</strain>
    </source>
</reference>
<comment type="caution">
    <text evidence="1">The sequence shown here is derived from an EMBL/GenBank/DDBJ whole genome shotgun (WGS) entry which is preliminary data.</text>
</comment>
<sequence>MTPALDQFCIVDHWVGDLSNGVFQLGHVSERLHGLVSGADCGLLTLLRCYEPGDRVSILELLEHASSSPSSFCFSTKIIMGQQSRQPVLCVGESSSHLEDHINSIKGVFIYPRLQLDPQGAH</sequence>
<reference evidence="1" key="1">
    <citation type="journal article" date="2015" name="Int. J. Syst. Evol. Microbiol.">
        <title>Rhizobium alvei sp. nov., isolated from a freshwater river.</title>
        <authorList>
            <person name="Sheu S.Y."/>
            <person name="Huang H.W."/>
            <person name="Young C.C."/>
            <person name="Chen W.M."/>
        </authorList>
    </citation>
    <scope>NUCLEOTIDE SEQUENCE</scope>
    <source>
        <strain evidence="1">TNR-22</strain>
    </source>
</reference>
<evidence type="ECO:0000313" key="1">
    <source>
        <dbReference type="EMBL" id="MDO6962465.1"/>
    </source>
</evidence>
<evidence type="ECO:0000313" key="2">
    <source>
        <dbReference type="Proteomes" id="UP001174932"/>
    </source>
</evidence>
<protein>
    <submittedName>
        <fullName evidence="1">Uncharacterized protein</fullName>
    </submittedName>
</protein>
<gene>
    <name evidence="1" type="ORF">Q4481_00770</name>
</gene>
<proteinExistence type="predicted"/>
<keyword evidence="2" id="KW-1185">Reference proteome</keyword>